<organism evidence="2 3">
    <name type="scientific">Segatella salivae F0493</name>
    <dbReference type="NCBI Taxonomy" id="1395125"/>
    <lineage>
        <taxon>Bacteria</taxon>
        <taxon>Pseudomonadati</taxon>
        <taxon>Bacteroidota</taxon>
        <taxon>Bacteroidia</taxon>
        <taxon>Bacteroidales</taxon>
        <taxon>Prevotellaceae</taxon>
        <taxon>Segatella</taxon>
    </lineage>
</organism>
<evidence type="ECO:0000313" key="2">
    <source>
        <dbReference type="EMBL" id="ERJ99319.1"/>
    </source>
</evidence>
<dbReference type="PATRIC" id="fig|1395125.3.peg.2027"/>
<sequence length="194" mass="22709">MSGKSPHLRVVFSAKILCKPAPLPLFCYKKDELLRALSEKSAYSDLWTHKKNVAMDKQKGTRRRRPKGKPNTTSSMKEKGYSSSFHYRINAVDRQSEQVLAIKFVQWDVPPLESLCNSKVYLLRVKLNRGECMSREEKNWLCEAVNSNTYFRTAVPLQGYRFDFFDVLKKYLVNQYGQWTEFYAPDRTSLRAYL</sequence>
<accession>U2MC96</accession>
<protein>
    <submittedName>
        <fullName evidence="2">Uncharacterized protein</fullName>
    </submittedName>
</protein>
<gene>
    <name evidence="2" type="ORF">HMPREF9145_1850</name>
</gene>
<evidence type="ECO:0000256" key="1">
    <source>
        <dbReference type="SAM" id="MobiDB-lite"/>
    </source>
</evidence>
<feature type="region of interest" description="Disordered" evidence="1">
    <location>
        <begin position="54"/>
        <end position="79"/>
    </location>
</feature>
<dbReference type="EMBL" id="AWGW01000026">
    <property type="protein sequence ID" value="ERJ99319.1"/>
    <property type="molecule type" value="Genomic_DNA"/>
</dbReference>
<comment type="caution">
    <text evidence="2">The sequence shown here is derived from an EMBL/GenBank/DDBJ whole genome shotgun (WGS) entry which is preliminary data.</text>
</comment>
<evidence type="ECO:0000313" key="3">
    <source>
        <dbReference type="Proteomes" id="UP000017023"/>
    </source>
</evidence>
<proteinExistence type="predicted"/>
<dbReference type="AlphaFoldDB" id="U2MC96"/>
<reference evidence="2 3" key="1">
    <citation type="submission" date="2013-08" db="EMBL/GenBank/DDBJ databases">
        <authorList>
            <person name="Durkin A.S."/>
            <person name="Haft D.R."/>
            <person name="McCorrison J."/>
            <person name="Torralba M."/>
            <person name="Gillis M."/>
            <person name="Haft D.H."/>
            <person name="Methe B."/>
            <person name="Sutton G."/>
            <person name="Nelson K.E."/>
        </authorList>
    </citation>
    <scope>NUCLEOTIDE SEQUENCE [LARGE SCALE GENOMIC DNA]</scope>
    <source>
        <strain evidence="2 3">F0493</strain>
    </source>
</reference>
<dbReference type="Proteomes" id="UP000017023">
    <property type="component" value="Unassembled WGS sequence"/>
</dbReference>
<name>U2MC96_9BACT</name>